<evidence type="ECO:0000313" key="1">
    <source>
        <dbReference type="EMBL" id="GGF95218.1"/>
    </source>
</evidence>
<reference evidence="1" key="1">
    <citation type="journal article" date="2014" name="Int. J. Syst. Evol. Microbiol.">
        <title>Complete genome sequence of Corynebacterium casei LMG S-19264T (=DSM 44701T), isolated from a smear-ripened cheese.</title>
        <authorList>
            <consortium name="US DOE Joint Genome Institute (JGI-PGF)"/>
            <person name="Walter F."/>
            <person name="Albersmeier A."/>
            <person name="Kalinowski J."/>
            <person name="Ruckert C."/>
        </authorList>
    </citation>
    <scope>NUCLEOTIDE SEQUENCE</scope>
    <source>
        <strain evidence="1">CGMCC 1.12726</strain>
    </source>
</reference>
<gene>
    <name evidence="1" type="ORF">GCM10010960_16130</name>
</gene>
<organism evidence="1 2">
    <name type="scientific">Arenimonas maotaiensis</name>
    <dbReference type="NCBI Taxonomy" id="1446479"/>
    <lineage>
        <taxon>Bacteria</taxon>
        <taxon>Pseudomonadati</taxon>
        <taxon>Pseudomonadota</taxon>
        <taxon>Gammaproteobacteria</taxon>
        <taxon>Lysobacterales</taxon>
        <taxon>Lysobacteraceae</taxon>
        <taxon>Arenimonas</taxon>
    </lineage>
</organism>
<comment type="caution">
    <text evidence="1">The sequence shown here is derived from an EMBL/GenBank/DDBJ whole genome shotgun (WGS) entry which is preliminary data.</text>
</comment>
<dbReference type="PANTHER" id="PTHR36932">
    <property type="entry name" value="CAPSULAR POLYSACCHARIDE BIOSYNTHESIS PROTEIN"/>
    <property type="match status" value="1"/>
</dbReference>
<dbReference type="Gene3D" id="3.40.50.12780">
    <property type="entry name" value="N-terminal domain of ligase-like"/>
    <property type="match status" value="1"/>
</dbReference>
<sequence length="370" mass="41957">MRWAQADHPFYRRFHPDIGQPLPVVTRAMVQAHNDLLLNGHPAQGHTSGSTSMPIHVSWQPDRMRMEAEDTQRLMQWYGGPLSYIKIVALATHKADERTLEVDSPLAEQLAFIHDRHQRLGAVSLVSYPTNLERLCRFLIERGETLPFIRRVTAMSEAYDDHLDDLIRQAFPNAVPVVTYSAVELGFIAIRCPHRPENYHVMAHKLGVEILDEDGRPCPPGRLGQVVVTDYFNRHSTLIRYALGDLAENAVCGCGRIGLPAITRIAGKMRGLLRKADGSQMLFTRLSPVFRDSPEIRQFQVVQHTLDRFTIRAALRDGSDPAPFEARVRERFIREFGPATTLRFDYMSEIPRTPGGKYFAALCEIPEDLP</sequence>
<dbReference type="InterPro" id="IPR042099">
    <property type="entry name" value="ANL_N_sf"/>
</dbReference>
<evidence type="ECO:0008006" key="3">
    <source>
        <dbReference type="Google" id="ProtNLM"/>
    </source>
</evidence>
<proteinExistence type="predicted"/>
<dbReference type="InterPro" id="IPR053158">
    <property type="entry name" value="CapK_Type1_Caps_Biosynth"/>
</dbReference>
<dbReference type="PANTHER" id="PTHR36932:SF1">
    <property type="entry name" value="CAPSULAR POLYSACCHARIDE BIOSYNTHESIS PROTEIN"/>
    <property type="match status" value="1"/>
</dbReference>
<dbReference type="EMBL" id="BMFO01000003">
    <property type="protein sequence ID" value="GGF95218.1"/>
    <property type="molecule type" value="Genomic_DNA"/>
</dbReference>
<reference evidence="1" key="2">
    <citation type="submission" date="2020-09" db="EMBL/GenBank/DDBJ databases">
        <authorList>
            <person name="Sun Q."/>
            <person name="Zhou Y."/>
        </authorList>
    </citation>
    <scope>NUCLEOTIDE SEQUENCE</scope>
    <source>
        <strain evidence="1">CGMCC 1.12726</strain>
    </source>
</reference>
<protein>
    <recommendedName>
        <fullName evidence="3">Phenylacetate--CoA ligase family protein</fullName>
    </recommendedName>
</protein>
<name>A0A917FQS4_9GAMM</name>
<accession>A0A917FQS4</accession>
<dbReference type="SUPFAM" id="SSF56801">
    <property type="entry name" value="Acetyl-CoA synthetase-like"/>
    <property type="match status" value="1"/>
</dbReference>
<keyword evidence="2" id="KW-1185">Reference proteome</keyword>
<evidence type="ECO:0000313" key="2">
    <source>
        <dbReference type="Proteomes" id="UP000632858"/>
    </source>
</evidence>
<dbReference type="Proteomes" id="UP000632858">
    <property type="component" value="Unassembled WGS sequence"/>
</dbReference>
<dbReference type="AlphaFoldDB" id="A0A917FQS4"/>